<dbReference type="PRINTS" id="PR00081">
    <property type="entry name" value="GDHRDH"/>
</dbReference>
<organism evidence="5 6">
    <name type="scientific">Karstenula rhodostoma CBS 690.94</name>
    <dbReference type="NCBI Taxonomy" id="1392251"/>
    <lineage>
        <taxon>Eukaryota</taxon>
        <taxon>Fungi</taxon>
        <taxon>Dikarya</taxon>
        <taxon>Ascomycota</taxon>
        <taxon>Pezizomycotina</taxon>
        <taxon>Dothideomycetes</taxon>
        <taxon>Pleosporomycetidae</taxon>
        <taxon>Pleosporales</taxon>
        <taxon>Massarineae</taxon>
        <taxon>Didymosphaeriaceae</taxon>
        <taxon>Karstenula</taxon>
    </lineage>
</organism>
<evidence type="ECO:0000256" key="1">
    <source>
        <dbReference type="ARBA" id="ARBA00006484"/>
    </source>
</evidence>
<dbReference type="InterPro" id="IPR057326">
    <property type="entry name" value="KR_dom"/>
</dbReference>
<feature type="domain" description="Ketoreductase" evidence="4">
    <location>
        <begin position="40"/>
        <end position="221"/>
    </location>
</feature>
<keyword evidence="2" id="KW-0560">Oxidoreductase</keyword>
<dbReference type="InterPro" id="IPR002347">
    <property type="entry name" value="SDR_fam"/>
</dbReference>
<evidence type="ECO:0000256" key="3">
    <source>
        <dbReference type="SAM" id="SignalP"/>
    </source>
</evidence>
<reference evidence="5" key="1">
    <citation type="journal article" date="2020" name="Stud. Mycol.">
        <title>101 Dothideomycetes genomes: a test case for predicting lifestyles and emergence of pathogens.</title>
        <authorList>
            <person name="Haridas S."/>
            <person name="Albert R."/>
            <person name="Binder M."/>
            <person name="Bloem J."/>
            <person name="Labutti K."/>
            <person name="Salamov A."/>
            <person name="Andreopoulos B."/>
            <person name="Baker S."/>
            <person name="Barry K."/>
            <person name="Bills G."/>
            <person name="Bluhm B."/>
            <person name="Cannon C."/>
            <person name="Castanera R."/>
            <person name="Culley D."/>
            <person name="Daum C."/>
            <person name="Ezra D."/>
            <person name="Gonzalez J."/>
            <person name="Henrissat B."/>
            <person name="Kuo A."/>
            <person name="Liang C."/>
            <person name="Lipzen A."/>
            <person name="Lutzoni F."/>
            <person name="Magnuson J."/>
            <person name="Mondo S."/>
            <person name="Nolan M."/>
            <person name="Ohm R."/>
            <person name="Pangilinan J."/>
            <person name="Park H.-J."/>
            <person name="Ramirez L."/>
            <person name="Alfaro M."/>
            <person name="Sun H."/>
            <person name="Tritt A."/>
            <person name="Yoshinaga Y."/>
            <person name="Zwiers L.-H."/>
            <person name="Turgeon B."/>
            <person name="Goodwin S."/>
            <person name="Spatafora J."/>
            <person name="Crous P."/>
            <person name="Grigoriev I."/>
        </authorList>
    </citation>
    <scope>NUCLEOTIDE SEQUENCE</scope>
    <source>
        <strain evidence="5">CBS 690.94</strain>
    </source>
</reference>
<comment type="similarity">
    <text evidence="1">Belongs to the short-chain dehydrogenases/reductases (SDR) family.</text>
</comment>
<dbReference type="SMART" id="SM00822">
    <property type="entry name" value="PKS_KR"/>
    <property type="match status" value="1"/>
</dbReference>
<protein>
    <submittedName>
        <fullName evidence="5">NAD(P)-binding protein</fullName>
    </submittedName>
</protein>
<sequence length="359" mass="39015">MPPLTTLLSFYTSLLKSLLTLVFARLYTPQETPPRSLKGQTAIVTGANSGIGLSIAIALAKQGANVCLACRNADRGAAAVSHVVSSCDDAPEGHISCQMLDVGDLTSVRIFCENWDGEIDMLVHNAGIAAPAAGSAAKSREGLDVMYTTNFLGGFLMTHLLENKLAPNARVVLTSSTGSYSGASYFLQAHNEAPPNHRRSTPGVLARTTARVKALFGIAESSAPAYARSKAQQVLFASLLQSRFEASHQTARTAHAFTPGFTSTPIFDKFDVSWRTWLSNPLFAALKITEKWIAVDTDEGAKTGLWLALWGDEIGRNGDGGGYWERMERRTSFVTLMSERRKEREWNVWERDAGIVWNG</sequence>
<dbReference type="Proteomes" id="UP000799764">
    <property type="component" value="Unassembled WGS sequence"/>
</dbReference>
<dbReference type="PANTHER" id="PTHR24320:SF152">
    <property type="entry name" value="SHORT-CHAIN DEHYDROGENASE_REDUCTASE FAMILY PROTEIN"/>
    <property type="match status" value="1"/>
</dbReference>
<dbReference type="SUPFAM" id="SSF51735">
    <property type="entry name" value="NAD(P)-binding Rossmann-fold domains"/>
    <property type="match status" value="1"/>
</dbReference>
<feature type="signal peptide" evidence="3">
    <location>
        <begin position="1"/>
        <end position="24"/>
    </location>
</feature>
<dbReference type="GO" id="GO:0016491">
    <property type="term" value="F:oxidoreductase activity"/>
    <property type="evidence" value="ECO:0007669"/>
    <property type="project" value="UniProtKB-KW"/>
</dbReference>
<gene>
    <name evidence="5" type="ORF">P171DRAFT_130723</name>
</gene>
<proteinExistence type="inferred from homology"/>
<accession>A0A9P4P9Q6</accession>
<dbReference type="InterPro" id="IPR036291">
    <property type="entry name" value="NAD(P)-bd_dom_sf"/>
</dbReference>
<evidence type="ECO:0000313" key="5">
    <source>
        <dbReference type="EMBL" id="KAF2439061.1"/>
    </source>
</evidence>
<evidence type="ECO:0000259" key="4">
    <source>
        <dbReference type="SMART" id="SM00822"/>
    </source>
</evidence>
<evidence type="ECO:0000256" key="2">
    <source>
        <dbReference type="ARBA" id="ARBA00023002"/>
    </source>
</evidence>
<evidence type="ECO:0000313" key="6">
    <source>
        <dbReference type="Proteomes" id="UP000799764"/>
    </source>
</evidence>
<keyword evidence="3" id="KW-0732">Signal</keyword>
<dbReference type="AlphaFoldDB" id="A0A9P4P9Q6"/>
<keyword evidence="6" id="KW-1185">Reference proteome</keyword>
<dbReference type="PANTHER" id="PTHR24320">
    <property type="entry name" value="RETINOL DEHYDROGENASE"/>
    <property type="match status" value="1"/>
</dbReference>
<comment type="caution">
    <text evidence="5">The sequence shown here is derived from an EMBL/GenBank/DDBJ whole genome shotgun (WGS) entry which is preliminary data.</text>
</comment>
<feature type="chain" id="PRO_5040420645" evidence="3">
    <location>
        <begin position="25"/>
        <end position="359"/>
    </location>
</feature>
<dbReference type="EMBL" id="MU001510">
    <property type="protein sequence ID" value="KAF2439061.1"/>
    <property type="molecule type" value="Genomic_DNA"/>
</dbReference>
<dbReference type="Gene3D" id="3.40.50.720">
    <property type="entry name" value="NAD(P)-binding Rossmann-like Domain"/>
    <property type="match status" value="1"/>
</dbReference>
<name>A0A9P4P9Q6_9PLEO</name>
<dbReference type="OrthoDB" id="542013at2759"/>
<dbReference type="Pfam" id="PF00106">
    <property type="entry name" value="adh_short"/>
    <property type="match status" value="1"/>
</dbReference>